<proteinExistence type="predicted"/>
<evidence type="ECO:0000256" key="1">
    <source>
        <dbReference type="SAM" id="MobiDB-lite"/>
    </source>
</evidence>
<organism evidence="3 4">
    <name type="scientific">Trichoderma harzianum</name>
    <name type="common">Hypocrea lixii</name>
    <dbReference type="NCBI Taxonomy" id="5544"/>
    <lineage>
        <taxon>Eukaryota</taxon>
        <taxon>Fungi</taxon>
        <taxon>Dikarya</taxon>
        <taxon>Ascomycota</taxon>
        <taxon>Pezizomycotina</taxon>
        <taxon>Sordariomycetes</taxon>
        <taxon>Hypocreomycetidae</taxon>
        <taxon>Hypocreales</taxon>
        <taxon>Hypocreaceae</taxon>
        <taxon>Trichoderma</taxon>
    </lineage>
</organism>
<comment type="caution">
    <text evidence="3">The sequence shown here is derived from an EMBL/GenBank/DDBJ whole genome shotgun (WGS) entry which is preliminary data.</text>
</comment>
<dbReference type="Proteomes" id="UP000034112">
    <property type="component" value="Unassembled WGS sequence"/>
</dbReference>
<accession>A0A0F9X3P8</accession>
<evidence type="ECO:0000313" key="4">
    <source>
        <dbReference type="Proteomes" id="UP000034112"/>
    </source>
</evidence>
<dbReference type="EMBL" id="JOKZ01000341">
    <property type="protein sequence ID" value="KKO99269.1"/>
    <property type="molecule type" value="Genomic_DNA"/>
</dbReference>
<keyword evidence="2" id="KW-0732">Signal</keyword>
<dbReference type="OMA" id="NGQSLYC"/>
<feature type="chain" id="PRO_5002529645" description="Hydrophobin" evidence="2">
    <location>
        <begin position="20"/>
        <end position="126"/>
    </location>
</feature>
<feature type="signal peptide" evidence="2">
    <location>
        <begin position="1"/>
        <end position="19"/>
    </location>
</feature>
<feature type="region of interest" description="Disordered" evidence="1">
    <location>
        <begin position="20"/>
        <end position="52"/>
    </location>
</feature>
<evidence type="ECO:0000256" key="2">
    <source>
        <dbReference type="SAM" id="SignalP"/>
    </source>
</evidence>
<feature type="compositionally biased region" description="Low complexity" evidence="1">
    <location>
        <begin position="41"/>
        <end position="52"/>
    </location>
</feature>
<evidence type="ECO:0008006" key="5">
    <source>
        <dbReference type="Google" id="ProtNLM"/>
    </source>
</evidence>
<gene>
    <name evidence="3" type="ORF">THAR02_08619</name>
</gene>
<feature type="compositionally biased region" description="Pro residues" evidence="1">
    <location>
        <begin position="24"/>
        <end position="40"/>
    </location>
</feature>
<protein>
    <recommendedName>
        <fullName evidence="5">Hydrophobin</fullName>
    </recommendedName>
</protein>
<dbReference type="AlphaFoldDB" id="A0A0F9X3P8"/>
<name>A0A0F9X3P8_TRIHA</name>
<reference evidence="4" key="1">
    <citation type="journal article" date="2015" name="Genome Announc.">
        <title>Draft whole-genome sequence of the biocontrol agent Trichoderma harzianum T6776.</title>
        <authorList>
            <person name="Baroncelli R."/>
            <person name="Piaggeschi G."/>
            <person name="Fiorini L."/>
            <person name="Bertolini E."/>
            <person name="Zapparata A."/>
            <person name="Pe M.E."/>
            <person name="Sarrocco S."/>
            <person name="Vannacci G."/>
        </authorList>
    </citation>
    <scope>NUCLEOTIDE SEQUENCE [LARGE SCALE GENOMIC DNA]</scope>
    <source>
        <strain evidence="4">T6776</strain>
    </source>
</reference>
<evidence type="ECO:0000313" key="3">
    <source>
        <dbReference type="EMBL" id="KKO99269.1"/>
    </source>
</evidence>
<sequence>MQVTSMLALLFTVATGALAAPGHGAPPPPHVPPPPHPPPTNQNTNTNNNWQSNSCGNGASPYCCSATADGLGENYWKCSDLNDVCNDVIVCCNNNSNNNNQQGKQNNIDTGNQSCSAFGQQKVIYL</sequence>